<evidence type="ECO:0000256" key="7">
    <source>
        <dbReference type="ARBA" id="ARBA00023136"/>
    </source>
</evidence>
<dbReference type="Proteomes" id="UP001162480">
    <property type="component" value="Chromosome 1"/>
</dbReference>
<evidence type="ECO:0000256" key="5">
    <source>
        <dbReference type="ARBA" id="ARBA00022989"/>
    </source>
</evidence>
<evidence type="ECO:0000256" key="2">
    <source>
        <dbReference type="ARBA" id="ARBA00006339"/>
    </source>
</evidence>
<name>A0AA36AEY1_OCTVU</name>
<keyword evidence="4 9" id="KW-0812">Transmembrane</keyword>
<evidence type="ECO:0000313" key="10">
    <source>
        <dbReference type="EMBL" id="CAI9714855.1"/>
    </source>
</evidence>
<dbReference type="EC" id="2.8.2.-" evidence="9"/>
<protein>
    <recommendedName>
        <fullName evidence="9">Carbohydrate sulfotransferase</fullName>
        <ecNumber evidence="9">2.8.2.-</ecNumber>
    </recommendedName>
</protein>
<keyword evidence="6 9" id="KW-0333">Golgi apparatus</keyword>
<comment type="similarity">
    <text evidence="2 9">Belongs to the sulfotransferase 2 family.</text>
</comment>
<dbReference type="GO" id="GO:0000139">
    <property type="term" value="C:Golgi membrane"/>
    <property type="evidence" value="ECO:0007669"/>
    <property type="project" value="UniProtKB-SubCell"/>
</dbReference>
<dbReference type="InterPro" id="IPR005331">
    <property type="entry name" value="Sulfotransferase"/>
</dbReference>
<dbReference type="PANTHER" id="PTHR12137:SF54">
    <property type="entry name" value="CARBOHYDRATE SULFOTRANSFERASE"/>
    <property type="match status" value="1"/>
</dbReference>
<evidence type="ECO:0000256" key="9">
    <source>
        <dbReference type="RuleBase" id="RU364020"/>
    </source>
</evidence>
<accession>A0AA36AEY1</accession>
<proteinExistence type="inferred from homology"/>
<dbReference type="GO" id="GO:0016051">
    <property type="term" value="P:carbohydrate biosynthetic process"/>
    <property type="evidence" value="ECO:0007669"/>
    <property type="project" value="InterPro"/>
</dbReference>
<evidence type="ECO:0000256" key="8">
    <source>
        <dbReference type="ARBA" id="ARBA00023180"/>
    </source>
</evidence>
<evidence type="ECO:0000256" key="3">
    <source>
        <dbReference type="ARBA" id="ARBA00022679"/>
    </source>
</evidence>
<evidence type="ECO:0000256" key="6">
    <source>
        <dbReference type="ARBA" id="ARBA00023034"/>
    </source>
</evidence>
<dbReference type="EMBL" id="OX597814">
    <property type="protein sequence ID" value="CAI9714855.1"/>
    <property type="molecule type" value="Genomic_DNA"/>
</dbReference>
<keyword evidence="9" id="KW-0119">Carbohydrate metabolism</keyword>
<dbReference type="Pfam" id="PF03567">
    <property type="entry name" value="Sulfotransfer_2"/>
    <property type="match status" value="1"/>
</dbReference>
<dbReference type="PANTHER" id="PTHR12137">
    <property type="entry name" value="CARBOHYDRATE SULFOTRANSFERASE"/>
    <property type="match status" value="1"/>
</dbReference>
<organism evidence="10 11">
    <name type="scientific">Octopus vulgaris</name>
    <name type="common">Common octopus</name>
    <dbReference type="NCBI Taxonomy" id="6645"/>
    <lineage>
        <taxon>Eukaryota</taxon>
        <taxon>Metazoa</taxon>
        <taxon>Spiralia</taxon>
        <taxon>Lophotrochozoa</taxon>
        <taxon>Mollusca</taxon>
        <taxon>Cephalopoda</taxon>
        <taxon>Coleoidea</taxon>
        <taxon>Octopodiformes</taxon>
        <taxon>Octopoda</taxon>
        <taxon>Incirrata</taxon>
        <taxon>Octopodidae</taxon>
        <taxon>Octopus</taxon>
    </lineage>
</organism>
<keyword evidence="11" id="KW-1185">Reference proteome</keyword>
<keyword evidence="8 9" id="KW-0325">Glycoprotein</keyword>
<keyword evidence="7 9" id="KW-0472">Membrane</keyword>
<dbReference type="InterPro" id="IPR018011">
    <property type="entry name" value="Carb_sulfotrans_8-10"/>
</dbReference>
<keyword evidence="5 9" id="KW-1133">Transmembrane helix</keyword>
<dbReference type="AlphaFoldDB" id="A0AA36AEY1"/>
<reference evidence="10" key="1">
    <citation type="submission" date="2023-08" db="EMBL/GenBank/DDBJ databases">
        <authorList>
            <person name="Alioto T."/>
            <person name="Alioto T."/>
            <person name="Gomez Garrido J."/>
        </authorList>
    </citation>
    <scope>NUCLEOTIDE SEQUENCE</scope>
</reference>
<gene>
    <name evidence="10" type="ORF">OCTVUL_1B019435</name>
</gene>
<evidence type="ECO:0000256" key="4">
    <source>
        <dbReference type="ARBA" id="ARBA00022692"/>
    </source>
</evidence>
<comment type="subcellular location">
    <subcellularLocation>
        <location evidence="1 9">Golgi apparatus membrane</location>
        <topology evidence="1 9">Single-pass type II membrane protein</topology>
    </subcellularLocation>
</comment>
<feature type="transmembrane region" description="Helical" evidence="9">
    <location>
        <begin position="17"/>
        <end position="38"/>
    </location>
</feature>
<keyword evidence="3 9" id="KW-0808">Transferase</keyword>
<evidence type="ECO:0000256" key="1">
    <source>
        <dbReference type="ARBA" id="ARBA00004323"/>
    </source>
</evidence>
<keyword evidence="9" id="KW-0735">Signal-anchor</keyword>
<dbReference type="GO" id="GO:0008146">
    <property type="term" value="F:sulfotransferase activity"/>
    <property type="evidence" value="ECO:0007669"/>
    <property type="project" value="InterPro"/>
</dbReference>
<sequence length="495" mass="57231">MVLRFGQILRFIGLKRLIITLLLIMSLYGLSIAGFLGYPLTVLQLPSRWLPKIIPGSATIPTEFSNTYQLKLRETINSKLFQTNPIKEKQQTKAPHLLSKGLKFSRNLAKKRPGLFSSNATREQNFKRKQLLNGQCQRHGVRRPPLNYLMLVNHQHKMVFCYIPKVGCTFFRRLMLILKGKYQNGSSPYDIAPTKIRTKGIRLLVKRPREKAAILRTYKKVVFVRDPYARLFSGYLDKIFLPQQNFKTLCTYIIKTFRKSVVKNSSIICPLDVTFEEFLRYVIHSNLKNVKKNYHFGMMHDLCGTCNIKYDIIGKLDTFVPDLNLMFEEIGEGHRMSVKNMVTERVGFELTGVVELAFHKKNNRCVDFSQILRRTWRKAQIRGFVSMDLDFPFTNNQTLFVTKQEFLDTIKDASLVSKTDKSLKVIKNEAMSYAYSTVPMDVLDQLEKTVSRSAFSLISNPEQDRLTHPVQGVSVRIVLMQAHTPHLVHNSFLIH</sequence>
<evidence type="ECO:0000313" key="11">
    <source>
        <dbReference type="Proteomes" id="UP001162480"/>
    </source>
</evidence>